<dbReference type="InterPro" id="IPR029479">
    <property type="entry name" value="Nitroreductase"/>
</dbReference>
<gene>
    <name evidence="5" type="primary">bluB</name>
    <name evidence="5" type="ORF">J8C06_12530</name>
</gene>
<proteinExistence type="predicted"/>
<evidence type="ECO:0000259" key="4">
    <source>
        <dbReference type="Pfam" id="PF00881"/>
    </source>
</evidence>
<evidence type="ECO:0000313" key="5">
    <source>
        <dbReference type="EMBL" id="QUW04602.1"/>
    </source>
</evidence>
<sequence length="227" mass="24905">MEAAEWAFSDAERAAVYRAIHTRRDIRSTFLPTPVPDGLVWRLLGAAAAAPSVGFMQPTEIIVIRDVAVRRRLQAHFESVNRAAAEVYADEARATYDALKLAAILETPLNLCFTCDTTTARGRGLGRQTMPETAVFSTVCAVQNVWLAARAENVGVGWVSILEPEAVKSELAIPAHLTLVAYLCVGYVSDFPNQPELETKGWEAARALTDMAYLDRYGERLPALPNE</sequence>
<dbReference type="RefSeq" id="WP_211430491.1">
    <property type="nucleotide sequence ID" value="NZ_CP072649.1"/>
</dbReference>
<evidence type="ECO:0000256" key="2">
    <source>
        <dbReference type="ARBA" id="ARBA00022643"/>
    </source>
</evidence>
<dbReference type="Proteomes" id="UP000676506">
    <property type="component" value="Chromosome 2"/>
</dbReference>
<evidence type="ECO:0000256" key="1">
    <source>
        <dbReference type="ARBA" id="ARBA00022630"/>
    </source>
</evidence>
<dbReference type="Pfam" id="PF00881">
    <property type="entry name" value="Nitroreductase"/>
    <property type="match status" value="1"/>
</dbReference>
<dbReference type="GO" id="GO:0102919">
    <property type="term" value="F:5,6-dimethylbenzimidazole synthase activity"/>
    <property type="evidence" value="ECO:0007669"/>
    <property type="project" value="UniProtKB-EC"/>
</dbReference>
<evidence type="ECO:0000313" key="6">
    <source>
        <dbReference type="Proteomes" id="UP000676506"/>
    </source>
</evidence>
<name>A0ABX8BCE6_9BACT</name>
<keyword evidence="2" id="KW-0288">FMN</keyword>
<accession>A0ABX8BCE6</accession>
<protein>
    <submittedName>
        <fullName evidence="5">5,6-dimethylbenzimidazole synthase</fullName>
        <ecNumber evidence="5">1.13.11.79</ecNumber>
    </submittedName>
</protein>
<dbReference type="InterPro" id="IPR050627">
    <property type="entry name" value="Nitroreductase/BluB"/>
</dbReference>
<dbReference type="PANTHER" id="PTHR23026">
    <property type="entry name" value="NADPH NITROREDUCTASE"/>
    <property type="match status" value="1"/>
</dbReference>
<keyword evidence="6" id="KW-1185">Reference proteome</keyword>
<reference evidence="5 6" key="1">
    <citation type="submission" date="2021-03" db="EMBL/GenBank/DDBJ databases">
        <title>Genomic and phenotypic characterization of Chloracidobacterium isolates provides evidence for multiple species.</title>
        <authorList>
            <person name="Saini M.K."/>
            <person name="Costas A.M.G."/>
            <person name="Tank M."/>
            <person name="Bryant D.A."/>
        </authorList>
    </citation>
    <scope>NUCLEOTIDE SEQUENCE [LARGE SCALE GENOMIC DNA]</scope>
    <source>
        <strain evidence="5 6">BV2-C</strain>
    </source>
</reference>
<dbReference type="NCBIfam" id="TIGR02476">
    <property type="entry name" value="BluB"/>
    <property type="match status" value="1"/>
</dbReference>
<keyword evidence="1" id="KW-0285">Flavoprotein</keyword>
<dbReference type="EMBL" id="CP072649">
    <property type="protein sequence ID" value="QUW04602.1"/>
    <property type="molecule type" value="Genomic_DNA"/>
</dbReference>
<dbReference type="InterPro" id="IPR000415">
    <property type="entry name" value="Nitroreductase-like"/>
</dbReference>
<dbReference type="SUPFAM" id="SSF55469">
    <property type="entry name" value="FMN-dependent nitroreductase-like"/>
    <property type="match status" value="1"/>
</dbReference>
<dbReference type="InterPro" id="IPR012825">
    <property type="entry name" value="BluB"/>
</dbReference>
<dbReference type="Gene3D" id="3.40.109.10">
    <property type="entry name" value="NADH Oxidase"/>
    <property type="match status" value="1"/>
</dbReference>
<evidence type="ECO:0000256" key="3">
    <source>
        <dbReference type="ARBA" id="ARBA00023002"/>
    </source>
</evidence>
<dbReference type="EC" id="1.13.11.79" evidence="5"/>
<feature type="domain" description="Nitroreductase" evidence="4">
    <location>
        <begin position="20"/>
        <end position="187"/>
    </location>
</feature>
<organism evidence="5 6">
    <name type="scientific">Chloracidobacterium validum</name>
    <dbReference type="NCBI Taxonomy" id="2821543"/>
    <lineage>
        <taxon>Bacteria</taxon>
        <taxon>Pseudomonadati</taxon>
        <taxon>Acidobacteriota</taxon>
        <taxon>Terriglobia</taxon>
        <taxon>Terriglobales</taxon>
        <taxon>Acidobacteriaceae</taxon>
        <taxon>Chloracidobacterium</taxon>
    </lineage>
</organism>
<dbReference type="PANTHER" id="PTHR23026:SF90">
    <property type="entry name" value="IODOTYROSINE DEIODINASE 1"/>
    <property type="match status" value="1"/>
</dbReference>
<keyword evidence="3 5" id="KW-0560">Oxidoreductase</keyword>